<dbReference type="Gene3D" id="1.25.40.10">
    <property type="entry name" value="Tetratricopeptide repeat domain"/>
    <property type="match status" value="1"/>
</dbReference>
<feature type="region of interest" description="Disordered" evidence="1">
    <location>
        <begin position="193"/>
        <end position="273"/>
    </location>
</feature>
<dbReference type="EMBL" id="JAGSOG010000174">
    <property type="protein sequence ID" value="MBR7836993.1"/>
    <property type="molecule type" value="Genomic_DNA"/>
</dbReference>
<proteinExistence type="predicted"/>
<keyword evidence="3" id="KW-1185">Reference proteome</keyword>
<dbReference type="InterPro" id="IPR011990">
    <property type="entry name" value="TPR-like_helical_dom_sf"/>
</dbReference>
<feature type="compositionally biased region" description="Low complexity" evidence="1">
    <location>
        <begin position="193"/>
        <end position="208"/>
    </location>
</feature>
<feature type="compositionally biased region" description="Acidic residues" evidence="1">
    <location>
        <begin position="262"/>
        <end position="273"/>
    </location>
</feature>
<evidence type="ECO:0000256" key="1">
    <source>
        <dbReference type="SAM" id="MobiDB-lite"/>
    </source>
</evidence>
<dbReference type="Proteomes" id="UP000675781">
    <property type="component" value="Unassembled WGS sequence"/>
</dbReference>
<dbReference type="RefSeq" id="WP_212531463.1">
    <property type="nucleotide sequence ID" value="NZ_JAGSOG010000174.1"/>
</dbReference>
<gene>
    <name evidence="2" type="ORF">KDL01_27195</name>
</gene>
<comment type="caution">
    <text evidence="2">The sequence shown here is derived from an EMBL/GenBank/DDBJ whole genome shotgun (WGS) entry which is preliminary data.</text>
</comment>
<reference evidence="2" key="1">
    <citation type="submission" date="2021-04" db="EMBL/GenBank/DDBJ databases">
        <title>Genome based classification of Actinospica acidithermotolerans sp. nov., an actinobacterium isolated from an Indonesian hot spring.</title>
        <authorList>
            <person name="Kusuma A.B."/>
            <person name="Putra K.E."/>
            <person name="Nafisah S."/>
            <person name="Loh J."/>
            <person name="Nouioui I."/>
            <person name="Goodfellow M."/>
        </authorList>
    </citation>
    <scope>NUCLEOTIDE SEQUENCE</scope>
    <source>
        <strain evidence="2">CSCA 57</strain>
    </source>
</reference>
<sequence>MKAQLVGSHLVMAGRLIDEDPEKAYQYARSAQQLAPRLAATREALGLTAYLSDRYAEALAELRAARRITGSNHQWAVMADCERGLGRPEKALEMAQAPEAKELDKGTQIELRIVAAGARRDLGQVDAAVAMLQGADLTPAQIEPWTARLRYAYADALLEADRETEAREWFARAAEADTDGITDAEDRIAELDGVVFGEEGETGEVAAADADELEDEFDDEDDEDDDEEFDDEDEDDDLDDEDDEDEDDDEEFEDAAPRLDAAELEAGIEDEEQ</sequence>
<evidence type="ECO:0000313" key="3">
    <source>
        <dbReference type="Proteomes" id="UP000675781"/>
    </source>
</evidence>
<accession>A0A941ETL3</accession>
<evidence type="ECO:0000313" key="2">
    <source>
        <dbReference type="EMBL" id="MBR7836993.1"/>
    </source>
</evidence>
<dbReference type="SUPFAM" id="SSF48452">
    <property type="entry name" value="TPR-like"/>
    <property type="match status" value="1"/>
</dbReference>
<feature type="compositionally biased region" description="Acidic residues" evidence="1">
    <location>
        <begin position="209"/>
        <end position="254"/>
    </location>
</feature>
<protein>
    <submittedName>
        <fullName evidence="2">Tetratricopeptide repeat protein</fullName>
    </submittedName>
</protein>
<organism evidence="2 3">
    <name type="scientific">Actinospica durhamensis</name>
    <dbReference type="NCBI Taxonomy" id="1508375"/>
    <lineage>
        <taxon>Bacteria</taxon>
        <taxon>Bacillati</taxon>
        <taxon>Actinomycetota</taxon>
        <taxon>Actinomycetes</taxon>
        <taxon>Catenulisporales</taxon>
        <taxon>Actinospicaceae</taxon>
        <taxon>Actinospica</taxon>
    </lineage>
</organism>
<name>A0A941ETL3_9ACTN</name>
<dbReference type="AlphaFoldDB" id="A0A941ETL3"/>